<evidence type="ECO:0000313" key="3">
    <source>
        <dbReference type="Proteomes" id="UP000275267"/>
    </source>
</evidence>
<name>A0A3L6R1R4_PANMI</name>
<dbReference type="OrthoDB" id="684363at2759"/>
<protein>
    <submittedName>
        <fullName evidence="2">Uncharacterized protein</fullName>
    </submittedName>
</protein>
<dbReference type="EMBL" id="PQIB02000010">
    <property type="protein sequence ID" value="RLM92946.1"/>
    <property type="molecule type" value="Genomic_DNA"/>
</dbReference>
<feature type="region of interest" description="Disordered" evidence="1">
    <location>
        <begin position="79"/>
        <end position="102"/>
    </location>
</feature>
<keyword evidence="3" id="KW-1185">Reference proteome</keyword>
<comment type="caution">
    <text evidence="2">The sequence shown here is derived from an EMBL/GenBank/DDBJ whole genome shotgun (WGS) entry which is preliminary data.</text>
</comment>
<dbReference type="AlphaFoldDB" id="A0A3L6R1R4"/>
<sequence>MVEHAGKGVLQPSMSSCLPLLVFQHRSVQNADADDEMLMFSLSQQSLHQNLEHGLLAAGNAMFWATPQGWMLLAKEHDASSPPCLWNPRTGDRLRSPPGHRG</sequence>
<evidence type="ECO:0000313" key="2">
    <source>
        <dbReference type="EMBL" id="RLM92946.1"/>
    </source>
</evidence>
<organism evidence="2 3">
    <name type="scientific">Panicum miliaceum</name>
    <name type="common">Proso millet</name>
    <name type="synonym">Broomcorn millet</name>
    <dbReference type="NCBI Taxonomy" id="4540"/>
    <lineage>
        <taxon>Eukaryota</taxon>
        <taxon>Viridiplantae</taxon>
        <taxon>Streptophyta</taxon>
        <taxon>Embryophyta</taxon>
        <taxon>Tracheophyta</taxon>
        <taxon>Spermatophyta</taxon>
        <taxon>Magnoliopsida</taxon>
        <taxon>Liliopsida</taxon>
        <taxon>Poales</taxon>
        <taxon>Poaceae</taxon>
        <taxon>PACMAD clade</taxon>
        <taxon>Panicoideae</taxon>
        <taxon>Panicodae</taxon>
        <taxon>Paniceae</taxon>
        <taxon>Panicinae</taxon>
        <taxon>Panicum</taxon>
        <taxon>Panicum sect. Panicum</taxon>
    </lineage>
</organism>
<accession>A0A3L6R1R4</accession>
<gene>
    <name evidence="2" type="ORF">C2845_PM08G26480</name>
</gene>
<dbReference type="Proteomes" id="UP000275267">
    <property type="component" value="Unassembled WGS sequence"/>
</dbReference>
<evidence type="ECO:0000256" key="1">
    <source>
        <dbReference type="SAM" id="MobiDB-lite"/>
    </source>
</evidence>
<reference evidence="3" key="1">
    <citation type="journal article" date="2019" name="Nat. Commun.">
        <title>The genome of broomcorn millet.</title>
        <authorList>
            <person name="Zou C."/>
            <person name="Miki D."/>
            <person name="Li D."/>
            <person name="Tang Q."/>
            <person name="Xiao L."/>
            <person name="Rajput S."/>
            <person name="Deng P."/>
            <person name="Jia W."/>
            <person name="Huang R."/>
            <person name="Zhang M."/>
            <person name="Sun Y."/>
            <person name="Hu J."/>
            <person name="Fu X."/>
            <person name="Schnable P.S."/>
            <person name="Li F."/>
            <person name="Zhang H."/>
            <person name="Feng B."/>
            <person name="Zhu X."/>
            <person name="Liu R."/>
            <person name="Schnable J.C."/>
            <person name="Zhu J.-K."/>
            <person name="Zhang H."/>
        </authorList>
    </citation>
    <scope>NUCLEOTIDE SEQUENCE [LARGE SCALE GENOMIC DNA]</scope>
</reference>
<proteinExistence type="predicted"/>